<dbReference type="RefSeq" id="WP_130638041.1">
    <property type="nucleotide sequence ID" value="NZ_BGPS01000029.1"/>
</dbReference>
<protein>
    <submittedName>
        <fullName evidence="1">Uncharacterized protein</fullName>
    </submittedName>
</protein>
<reference evidence="1 3" key="1">
    <citation type="submission" date="2020-07" db="EMBL/GenBank/DDBJ databases">
        <title>Updated taxonomy of Pectobacterium genus in the CIRM-CFBP bacterial collection: when new species reveal old endemic population.</title>
        <authorList>
            <person name="Pedron J."/>
            <person name="Barny M.A."/>
            <person name="Portier P."/>
        </authorList>
    </citation>
    <scope>NUCLEOTIDE SEQUENCE [LARGE SCALE GENOMIC DNA]</scope>
    <source>
        <strain evidence="1 3">CFBP5669</strain>
    </source>
</reference>
<dbReference type="Proteomes" id="UP001313132">
    <property type="component" value="Unassembled WGS sequence"/>
</dbReference>
<dbReference type="EMBL" id="JACDRT010000011">
    <property type="protein sequence ID" value="MBA0160154.1"/>
    <property type="molecule type" value="Genomic_DNA"/>
</dbReference>
<evidence type="ECO:0000313" key="4">
    <source>
        <dbReference type="Proteomes" id="UP001313132"/>
    </source>
</evidence>
<dbReference type="AlphaFoldDB" id="A0AAW3RVP2"/>
<proteinExistence type="predicted"/>
<comment type="caution">
    <text evidence="1">The sequence shown here is derived from an EMBL/GenBank/DDBJ whole genome shotgun (WGS) entry which is preliminary data.</text>
</comment>
<gene>
    <name evidence="1" type="ORF">H0253_15005</name>
    <name evidence="2" type="ORF">WCT63_05490</name>
</gene>
<dbReference type="EMBL" id="JBBBON010000004">
    <property type="protein sequence ID" value="MEI7101895.1"/>
    <property type="molecule type" value="Genomic_DNA"/>
</dbReference>
<evidence type="ECO:0000313" key="3">
    <source>
        <dbReference type="Proteomes" id="UP000584405"/>
    </source>
</evidence>
<evidence type="ECO:0000313" key="1">
    <source>
        <dbReference type="EMBL" id="MBA0160154.1"/>
    </source>
</evidence>
<reference evidence="2 4" key="2">
    <citation type="submission" date="2024-03" db="EMBL/GenBank/DDBJ databases">
        <title>Analysis of soft rot Pectobacteriaceae population diversity in US potato growing regions between 2016 and 2022.</title>
        <authorList>
            <person name="Ma X."/>
            <person name="Zhang X."/>
            <person name="Stodghill P."/>
            <person name="Rioux R."/>
            <person name="Babler B."/>
            <person name="Shrestha S."/>
            <person name="Babler B."/>
            <person name="Rivedal H."/>
            <person name="Frost K."/>
            <person name="Hao J."/>
            <person name="Secor G."/>
            <person name="Swingle B."/>
        </authorList>
    </citation>
    <scope>NUCLEOTIDE SEQUENCE [LARGE SCALE GENOMIC DNA]</scope>
    <source>
        <strain evidence="2 4">UMSS2</strain>
    </source>
</reference>
<sequence>MKYTRLFRWRLNGVIGLRAASQKQTAEEDWRGCMLAEKDVGHATAGYSTGFRRPTTCRNTRAWVNVNLSVS</sequence>
<accession>A0AAW3RVP2</accession>
<keyword evidence="4" id="KW-1185">Reference proteome</keyword>
<dbReference type="Proteomes" id="UP000584405">
    <property type="component" value="Unassembled WGS sequence"/>
</dbReference>
<organism evidence="1 3">
    <name type="scientific">Pectobacterium versatile</name>
    <dbReference type="NCBI Taxonomy" id="2488639"/>
    <lineage>
        <taxon>Bacteria</taxon>
        <taxon>Pseudomonadati</taxon>
        <taxon>Pseudomonadota</taxon>
        <taxon>Gammaproteobacteria</taxon>
        <taxon>Enterobacterales</taxon>
        <taxon>Pectobacteriaceae</taxon>
        <taxon>Pectobacterium</taxon>
    </lineage>
</organism>
<evidence type="ECO:0000313" key="2">
    <source>
        <dbReference type="EMBL" id="MEI7101895.1"/>
    </source>
</evidence>
<name>A0AAW3RVP2_9GAMM</name>